<comment type="caution">
    <text evidence="3">The sequence shown here is derived from an EMBL/GenBank/DDBJ whole genome shotgun (WGS) entry which is preliminary data.</text>
</comment>
<dbReference type="AlphaFoldDB" id="A0A9P7YHP7"/>
<feature type="region of interest" description="Disordered" evidence="1">
    <location>
        <begin position="308"/>
        <end position="415"/>
    </location>
</feature>
<feature type="compositionally biased region" description="Polar residues" evidence="1">
    <location>
        <begin position="386"/>
        <end position="397"/>
    </location>
</feature>
<sequence>MLPPPGLEPSLASLLTDVTTTSFLKSALTTSSSLLPSTTDLATSSSSTIAAIATAASTAISESSKGGSNGGPKEPPNGECNILGGFAILVQGALGILALSALVYKRWRERPQRPVKIWFFDVSKQVVGSVLVHIANLLMSMLSSGQFSMKVDPQTVSKMRRAVDENGKYQPNPCSFYLLNLAIDTTIGIPILIFLLRIFTALFARTPFGAPRESIESGNYGSPPKASWWAKQSLIYFLGLMGMKFCVLIIFLALPWISRVGDWALRWTEGKEWLQIMFVMLIFPVIMNATQYYIIDSFIKKQNLDQDHERIPDDDEGSTRDGPRYEDPGNLDESDLDEDPEVLAKADGSSKGSQSKGENSSSKSVRKPQHLKTGSKDYDPMFDGETSPTVDGSASTNDRAKLLDEDLDADKKSTR</sequence>
<evidence type="ECO:0000256" key="2">
    <source>
        <dbReference type="SAM" id="Phobius"/>
    </source>
</evidence>
<dbReference type="OrthoDB" id="431202at2759"/>
<feature type="compositionally biased region" description="Basic and acidic residues" evidence="1">
    <location>
        <begin position="398"/>
        <end position="415"/>
    </location>
</feature>
<dbReference type="EMBL" id="MU251486">
    <property type="protein sequence ID" value="KAG9233796.1"/>
    <property type="molecule type" value="Genomic_DNA"/>
</dbReference>
<dbReference type="Proteomes" id="UP000824998">
    <property type="component" value="Unassembled WGS sequence"/>
</dbReference>
<dbReference type="GO" id="GO:0016020">
    <property type="term" value="C:membrane"/>
    <property type="evidence" value="ECO:0007669"/>
    <property type="project" value="TreeGrafter"/>
</dbReference>
<feature type="compositionally biased region" description="Basic and acidic residues" evidence="1">
    <location>
        <begin position="308"/>
        <end position="327"/>
    </location>
</feature>
<keyword evidence="4" id="KW-1185">Reference proteome</keyword>
<feature type="transmembrane region" description="Helical" evidence="2">
    <location>
        <begin position="274"/>
        <end position="295"/>
    </location>
</feature>
<feature type="compositionally biased region" description="Acidic residues" evidence="1">
    <location>
        <begin position="329"/>
        <end position="341"/>
    </location>
</feature>
<accession>A0A9P7YHP7</accession>
<dbReference type="PANTHER" id="PTHR31735">
    <property type="entry name" value="VACUOLAR MEMBRANE PROTEIN YPL162C"/>
    <property type="match status" value="1"/>
</dbReference>
<keyword evidence="2" id="KW-0812">Transmembrane</keyword>
<evidence type="ECO:0000313" key="3">
    <source>
        <dbReference type="EMBL" id="KAG9233796.1"/>
    </source>
</evidence>
<protein>
    <submittedName>
        <fullName evidence="3">Vacuolar membrane protein-domain-containing protein</fullName>
    </submittedName>
</protein>
<gene>
    <name evidence="3" type="ORF">BJ875DRAFT_535176</name>
</gene>
<name>A0A9P7YHP7_9HELO</name>
<feature type="transmembrane region" description="Helical" evidence="2">
    <location>
        <begin position="82"/>
        <end position="104"/>
    </location>
</feature>
<dbReference type="InterPro" id="IPR022127">
    <property type="entry name" value="STIMATE/YPL162C"/>
</dbReference>
<dbReference type="Pfam" id="PF12400">
    <property type="entry name" value="STIMATE"/>
    <property type="match status" value="1"/>
</dbReference>
<organism evidence="3 4">
    <name type="scientific">Amylocarpus encephaloides</name>
    <dbReference type="NCBI Taxonomy" id="45428"/>
    <lineage>
        <taxon>Eukaryota</taxon>
        <taxon>Fungi</taxon>
        <taxon>Dikarya</taxon>
        <taxon>Ascomycota</taxon>
        <taxon>Pezizomycotina</taxon>
        <taxon>Leotiomycetes</taxon>
        <taxon>Helotiales</taxon>
        <taxon>Helotiales incertae sedis</taxon>
        <taxon>Amylocarpus</taxon>
    </lineage>
</organism>
<proteinExistence type="predicted"/>
<keyword evidence="2" id="KW-1133">Transmembrane helix</keyword>
<feature type="transmembrane region" description="Helical" evidence="2">
    <location>
        <begin position="125"/>
        <end position="143"/>
    </location>
</feature>
<keyword evidence="2" id="KW-0472">Membrane</keyword>
<evidence type="ECO:0000256" key="1">
    <source>
        <dbReference type="SAM" id="MobiDB-lite"/>
    </source>
</evidence>
<feature type="transmembrane region" description="Helical" evidence="2">
    <location>
        <begin position="176"/>
        <end position="196"/>
    </location>
</feature>
<reference evidence="3" key="1">
    <citation type="journal article" date="2021" name="IMA Fungus">
        <title>Genomic characterization of three marine fungi, including Emericellopsis atlantica sp. nov. with signatures of a generalist lifestyle and marine biomass degradation.</title>
        <authorList>
            <person name="Hagestad O.C."/>
            <person name="Hou L."/>
            <person name="Andersen J.H."/>
            <person name="Hansen E.H."/>
            <person name="Altermark B."/>
            <person name="Li C."/>
            <person name="Kuhnert E."/>
            <person name="Cox R.J."/>
            <person name="Crous P.W."/>
            <person name="Spatafora J.W."/>
            <person name="Lail K."/>
            <person name="Amirebrahimi M."/>
            <person name="Lipzen A."/>
            <person name="Pangilinan J."/>
            <person name="Andreopoulos W."/>
            <person name="Hayes R.D."/>
            <person name="Ng V."/>
            <person name="Grigoriev I.V."/>
            <person name="Jackson S.A."/>
            <person name="Sutton T.D.S."/>
            <person name="Dobson A.D.W."/>
            <person name="Rama T."/>
        </authorList>
    </citation>
    <scope>NUCLEOTIDE SEQUENCE</scope>
    <source>
        <strain evidence="3">TRa018bII</strain>
    </source>
</reference>
<evidence type="ECO:0000313" key="4">
    <source>
        <dbReference type="Proteomes" id="UP000824998"/>
    </source>
</evidence>
<dbReference type="PANTHER" id="PTHR31735:SF1">
    <property type="entry name" value="VACUOLAR MEMBRANE PROTEIN YPL162C"/>
    <property type="match status" value="1"/>
</dbReference>
<feature type="transmembrane region" description="Helical" evidence="2">
    <location>
        <begin position="234"/>
        <end position="254"/>
    </location>
</feature>
<feature type="compositionally biased region" description="Low complexity" evidence="1">
    <location>
        <begin position="349"/>
        <end position="363"/>
    </location>
</feature>